<dbReference type="AlphaFoldDB" id="A0A414FTB2"/>
<accession>A0A414FTB2</accession>
<dbReference type="Proteomes" id="UP000284361">
    <property type="component" value="Unassembled WGS sequence"/>
</dbReference>
<evidence type="ECO:0000313" key="2">
    <source>
        <dbReference type="Proteomes" id="UP000284361"/>
    </source>
</evidence>
<protein>
    <submittedName>
        <fullName evidence="1">Uncharacterized protein</fullName>
    </submittedName>
</protein>
<organism evidence="1 2">
    <name type="scientific">Phocaeicola plebeius</name>
    <dbReference type="NCBI Taxonomy" id="310297"/>
    <lineage>
        <taxon>Bacteria</taxon>
        <taxon>Pseudomonadati</taxon>
        <taxon>Bacteroidota</taxon>
        <taxon>Bacteroidia</taxon>
        <taxon>Bacteroidales</taxon>
        <taxon>Bacteroidaceae</taxon>
        <taxon>Phocaeicola</taxon>
    </lineage>
</organism>
<reference evidence="1 2" key="1">
    <citation type="submission" date="2018-08" db="EMBL/GenBank/DDBJ databases">
        <title>A genome reference for cultivated species of the human gut microbiota.</title>
        <authorList>
            <person name="Zou Y."/>
            <person name="Xue W."/>
            <person name="Luo G."/>
        </authorList>
    </citation>
    <scope>NUCLEOTIDE SEQUENCE [LARGE SCALE GENOMIC DNA]</scope>
    <source>
        <strain evidence="1 2">AM31-10</strain>
    </source>
</reference>
<name>A0A414FTB2_9BACT</name>
<dbReference type="EMBL" id="QSJG01000017">
    <property type="protein sequence ID" value="RHD53972.1"/>
    <property type="molecule type" value="Genomic_DNA"/>
</dbReference>
<gene>
    <name evidence="1" type="ORF">DW789_09125</name>
</gene>
<comment type="caution">
    <text evidence="1">The sequence shown here is derived from an EMBL/GenBank/DDBJ whole genome shotgun (WGS) entry which is preliminary data.</text>
</comment>
<dbReference type="PROSITE" id="PS51257">
    <property type="entry name" value="PROKAR_LIPOPROTEIN"/>
    <property type="match status" value="1"/>
</dbReference>
<proteinExistence type="predicted"/>
<evidence type="ECO:0000313" key="1">
    <source>
        <dbReference type="EMBL" id="RHD53972.1"/>
    </source>
</evidence>
<sequence length="378" mass="43716">MKAYSLLYLSLFSFVTISACKPSRTAQTEKMKEMEKKEFKMLENSQAKSEEEALEISFGPSHEGLVNWVLSDTATFSYPFTRSIEKEYVTIATSADKCLRIYSWNTGEGGTMICWGNLIQYRSGTEIKAVHQSLDMQLHPDGEHDEMDYGSYIDTIYTYPCTNGSKLYIADDYFRISGNYSTNSLVAMRIKDGNLVSAPCFVRHGKRTDTVGLEHTVADWYFLANLGEGWDWLFQFDPKAQNLYVATTDSMSSITDRYDIYHFNGTDFVYQKTGAPFWLHPQLHHYQRLELFFRTKDYIIRIDKLDEETMRYASWKSTQQMSDTPELVLTGSYVEKDNTFLFSKGNYRYVVTMGDKAILKVQHNGKTILQQTQETKEF</sequence>